<dbReference type="RefSeq" id="WP_380940162.1">
    <property type="nucleotide sequence ID" value="NZ_JBHUFC010000003.1"/>
</dbReference>
<sequence>MRIVDWIARTTMLVLAALATLALIGSLASVSDSPIGDAFPGQVAQPISDTPPGPPAETAPPATGSAAEPVPQEAGEIATVERIVAERERESARWLKALTYALIALAAFAAAGVVALVRIGSHLARIADR</sequence>
<protein>
    <submittedName>
        <fullName evidence="3">Uncharacterized protein</fullName>
    </submittedName>
</protein>
<evidence type="ECO:0000313" key="4">
    <source>
        <dbReference type="Proteomes" id="UP001597283"/>
    </source>
</evidence>
<feature type="transmembrane region" description="Helical" evidence="2">
    <location>
        <begin position="97"/>
        <end position="119"/>
    </location>
</feature>
<evidence type="ECO:0000256" key="1">
    <source>
        <dbReference type="SAM" id="MobiDB-lite"/>
    </source>
</evidence>
<feature type="compositionally biased region" description="Pro residues" evidence="1">
    <location>
        <begin position="49"/>
        <end position="58"/>
    </location>
</feature>
<comment type="caution">
    <text evidence="3">The sequence shown here is derived from an EMBL/GenBank/DDBJ whole genome shotgun (WGS) entry which is preliminary data.</text>
</comment>
<accession>A0ABW4NCC9</accession>
<evidence type="ECO:0000256" key="2">
    <source>
        <dbReference type="SAM" id="Phobius"/>
    </source>
</evidence>
<evidence type="ECO:0000313" key="3">
    <source>
        <dbReference type="EMBL" id="MFD1787800.1"/>
    </source>
</evidence>
<feature type="region of interest" description="Disordered" evidence="1">
    <location>
        <begin position="39"/>
        <end position="72"/>
    </location>
</feature>
<keyword evidence="4" id="KW-1185">Reference proteome</keyword>
<reference evidence="4" key="1">
    <citation type="journal article" date="2019" name="Int. J. Syst. Evol. Microbiol.">
        <title>The Global Catalogue of Microorganisms (GCM) 10K type strain sequencing project: providing services to taxonomists for standard genome sequencing and annotation.</title>
        <authorList>
            <consortium name="The Broad Institute Genomics Platform"/>
            <consortium name="The Broad Institute Genome Sequencing Center for Infectious Disease"/>
            <person name="Wu L."/>
            <person name="Ma J."/>
        </authorList>
    </citation>
    <scope>NUCLEOTIDE SEQUENCE [LARGE SCALE GENOMIC DNA]</scope>
    <source>
        <strain evidence="4">Q85</strain>
    </source>
</reference>
<feature type="compositionally biased region" description="Low complexity" evidence="1">
    <location>
        <begin position="59"/>
        <end position="69"/>
    </location>
</feature>
<gene>
    <name evidence="3" type="ORF">ACFSC3_09455</name>
</gene>
<name>A0ABW4NCC9_9SPHN</name>
<organism evidence="3 4">
    <name type="scientific">Sphingomonas floccifaciens</name>
    <dbReference type="NCBI Taxonomy" id="1844115"/>
    <lineage>
        <taxon>Bacteria</taxon>
        <taxon>Pseudomonadati</taxon>
        <taxon>Pseudomonadota</taxon>
        <taxon>Alphaproteobacteria</taxon>
        <taxon>Sphingomonadales</taxon>
        <taxon>Sphingomonadaceae</taxon>
        <taxon>Sphingomonas</taxon>
    </lineage>
</organism>
<proteinExistence type="predicted"/>
<keyword evidence="2" id="KW-0812">Transmembrane</keyword>
<keyword evidence="2" id="KW-1133">Transmembrane helix</keyword>
<dbReference type="EMBL" id="JBHUFC010000003">
    <property type="protein sequence ID" value="MFD1787800.1"/>
    <property type="molecule type" value="Genomic_DNA"/>
</dbReference>
<keyword evidence="2" id="KW-0472">Membrane</keyword>
<dbReference type="Proteomes" id="UP001597283">
    <property type="component" value="Unassembled WGS sequence"/>
</dbReference>